<dbReference type="InterPro" id="IPR036365">
    <property type="entry name" value="PGBD-like_sf"/>
</dbReference>
<gene>
    <name evidence="6" type="ORF">HD597_010677</name>
</gene>
<dbReference type="Proteomes" id="UP001139648">
    <property type="component" value="Unassembled WGS sequence"/>
</dbReference>
<name>A0A9X2GTN8_9ACTN</name>
<accession>A0A9X2GTN8</accession>
<sequence>MLTGVVVVAGAGWVVGSRLRSPADEAARRAAPPASLVTAAVERRKLVSTVVLSGTLEYGSPLPISLAGVVGGAAELQRATRAPRKGRIAEGAVLMEVNGRPVFVLRGSVPMHRTIAPGTKGDDVRQLQRALRRLGHGAPATGVFDRATIAAVTRMYAGRGYEAQQPTLADRQAYDTLRKAVRTAEETLATERQALDRGRDVLPLKVRLDNARKDLKSARAALAEAESRELTPADEGRLAAAESALRAAEERLLEAEQALAAAGNQPTGTPTGAPEGTPTGTPTGPATGTPAGTPAPRPTASTDTSLLELRVANARADLAAAQDALDRVREEAREAGNARLEELRKAVRTAKDAVVTAEQALRQARQLSPARLKVANAGEDVAAAKGLLAEYARTYGVSIPPGEMVFLPKLPARVQKVSVKAGQRVEAEVATVTSSTFAVTGSVEAAESELLRPGMEAAVEVDTGRTYPARLTAIGERARLPGGEEAPEGSIPVLLTPSASRGLRAGAVVTTRVTVGATDEPVLVVPVAAVITSADGKARVRVEYATDRTRDVEVRTGLTADGNVEVSGALKEGDRVVVSGA</sequence>
<comment type="caution">
    <text evidence="6">The sequence shown here is derived from an EMBL/GenBank/DDBJ whole genome shotgun (WGS) entry which is preliminary data.</text>
</comment>
<dbReference type="SUPFAM" id="SSF47090">
    <property type="entry name" value="PGBD-like"/>
    <property type="match status" value="1"/>
</dbReference>
<dbReference type="GO" id="GO:0060003">
    <property type="term" value="P:copper ion export"/>
    <property type="evidence" value="ECO:0007669"/>
    <property type="project" value="TreeGrafter"/>
</dbReference>
<keyword evidence="7" id="KW-1185">Reference proteome</keyword>
<feature type="compositionally biased region" description="Low complexity" evidence="3">
    <location>
        <begin position="261"/>
        <end position="300"/>
    </location>
</feature>
<dbReference type="RefSeq" id="WP_253755420.1">
    <property type="nucleotide sequence ID" value="NZ_BAABKA010000006.1"/>
</dbReference>
<dbReference type="AlphaFoldDB" id="A0A9X2GTN8"/>
<dbReference type="InterPro" id="IPR036366">
    <property type="entry name" value="PGBDSf"/>
</dbReference>
<evidence type="ECO:0000313" key="6">
    <source>
        <dbReference type="EMBL" id="MCP2363657.1"/>
    </source>
</evidence>
<evidence type="ECO:0000256" key="2">
    <source>
        <dbReference type="SAM" id="Coils"/>
    </source>
</evidence>
<feature type="domain" description="Multidrug resistance protein MdtA-like C-terminal permuted SH3" evidence="5">
    <location>
        <begin position="522"/>
        <end position="581"/>
    </location>
</feature>
<dbReference type="EMBL" id="JAMZEB010000002">
    <property type="protein sequence ID" value="MCP2363657.1"/>
    <property type="molecule type" value="Genomic_DNA"/>
</dbReference>
<feature type="region of interest" description="Disordered" evidence="3">
    <location>
        <begin position="261"/>
        <end position="302"/>
    </location>
</feature>
<keyword evidence="6" id="KW-0378">Hydrolase</keyword>
<dbReference type="GO" id="GO:0016787">
    <property type="term" value="F:hydrolase activity"/>
    <property type="evidence" value="ECO:0007669"/>
    <property type="project" value="UniProtKB-KW"/>
</dbReference>
<keyword evidence="2" id="KW-0175">Coiled coil</keyword>
<protein>
    <submittedName>
        <fullName evidence="6">Peptidoglycan hydrolase-like protein with peptidoglycan-binding domain</fullName>
    </submittedName>
</protein>
<dbReference type="GO" id="GO:0015679">
    <property type="term" value="P:plasma membrane copper ion transport"/>
    <property type="evidence" value="ECO:0007669"/>
    <property type="project" value="TreeGrafter"/>
</dbReference>
<proteinExistence type="predicted"/>
<dbReference type="Pfam" id="PF01471">
    <property type="entry name" value="PG_binding_1"/>
    <property type="match status" value="1"/>
</dbReference>
<dbReference type="Gene3D" id="2.40.420.20">
    <property type="match status" value="1"/>
</dbReference>
<evidence type="ECO:0000256" key="1">
    <source>
        <dbReference type="ARBA" id="ARBA00022448"/>
    </source>
</evidence>
<evidence type="ECO:0000256" key="3">
    <source>
        <dbReference type="SAM" id="MobiDB-lite"/>
    </source>
</evidence>
<evidence type="ECO:0000313" key="7">
    <source>
        <dbReference type="Proteomes" id="UP001139648"/>
    </source>
</evidence>
<dbReference type="InterPro" id="IPR051909">
    <property type="entry name" value="MFP_Cation_Efflux"/>
</dbReference>
<feature type="coiled-coil region" evidence="2">
    <location>
        <begin position="311"/>
        <end position="367"/>
    </location>
</feature>
<feature type="domain" description="Peptidoglycan binding-like" evidence="4">
    <location>
        <begin position="121"/>
        <end position="155"/>
    </location>
</feature>
<dbReference type="Pfam" id="PF25967">
    <property type="entry name" value="RND-MFP_C"/>
    <property type="match status" value="1"/>
</dbReference>
<dbReference type="PANTHER" id="PTHR30097">
    <property type="entry name" value="CATION EFFLUX SYSTEM PROTEIN CUSB"/>
    <property type="match status" value="1"/>
</dbReference>
<dbReference type="InterPro" id="IPR058627">
    <property type="entry name" value="MdtA-like_C"/>
</dbReference>
<dbReference type="PANTHER" id="PTHR30097:SF4">
    <property type="entry name" value="SLR6042 PROTEIN"/>
    <property type="match status" value="1"/>
</dbReference>
<dbReference type="Gene3D" id="1.10.101.10">
    <property type="entry name" value="PGBD-like superfamily/PGBD"/>
    <property type="match status" value="1"/>
</dbReference>
<dbReference type="GO" id="GO:0030313">
    <property type="term" value="C:cell envelope"/>
    <property type="evidence" value="ECO:0007669"/>
    <property type="project" value="TreeGrafter"/>
</dbReference>
<organism evidence="6 7">
    <name type="scientific">Nonomuraea thailandensis</name>
    <dbReference type="NCBI Taxonomy" id="1188745"/>
    <lineage>
        <taxon>Bacteria</taxon>
        <taxon>Bacillati</taxon>
        <taxon>Actinomycetota</taxon>
        <taxon>Actinomycetes</taxon>
        <taxon>Streptosporangiales</taxon>
        <taxon>Streptosporangiaceae</taxon>
        <taxon>Nonomuraea</taxon>
    </lineage>
</organism>
<reference evidence="6" key="1">
    <citation type="submission" date="2022-06" db="EMBL/GenBank/DDBJ databases">
        <title>Sequencing the genomes of 1000 actinobacteria strains.</title>
        <authorList>
            <person name="Klenk H.-P."/>
        </authorList>
    </citation>
    <scope>NUCLEOTIDE SEQUENCE</scope>
    <source>
        <strain evidence="6">DSM 46694</strain>
    </source>
</reference>
<evidence type="ECO:0000259" key="5">
    <source>
        <dbReference type="Pfam" id="PF25967"/>
    </source>
</evidence>
<evidence type="ECO:0000259" key="4">
    <source>
        <dbReference type="Pfam" id="PF01471"/>
    </source>
</evidence>
<dbReference type="InterPro" id="IPR002477">
    <property type="entry name" value="Peptidoglycan-bd-like"/>
</dbReference>
<keyword evidence="1" id="KW-0813">Transport</keyword>